<comment type="caution">
    <text evidence="2">The sequence shown here is derived from an EMBL/GenBank/DDBJ whole genome shotgun (WGS) entry which is preliminary data.</text>
</comment>
<feature type="domain" description="ABM" evidence="1">
    <location>
        <begin position="3"/>
        <end position="56"/>
    </location>
</feature>
<accession>A0ABP8PVZ1</accession>
<evidence type="ECO:0000313" key="2">
    <source>
        <dbReference type="EMBL" id="GAA4492104.1"/>
    </source>
</evidence>
<dbReference type="Pfam" id="PF03992">
    <property type="entry name" value="ABM"/>
    <property type="match status" value="1"/>
</dbReference>
<sequence>MLAITRYRVPSAETDLFVRTARGVLQAIEGSPGHLSGRLARAVDDPELWAMVTDWEGAGFYRRALGDYEVRLALIPLSRLAIDEAGAYEIVEPATPEERLAE</sequence>
<dbReference type="Proteomes" id="UP001500503">
    <property type="component" value="Unassembled WGS sequence"/>
</dbReference>
<dbReference type="InterPro" id="IPR011008">
    <property type="entry name" value="Dimeric_a/b-barrel"/>
</dbReference>
<reference evidence="3" key="1">
    <citation type="journal article" date="2019" name="Int. J. Syst. Evol. Microbiol.">
        <title>The Global Catalogue of Microorganisms (GCM) 10K type strain sequencing project: providing services to taxonomists for standard genome sequencing and annotation.</title>
        <authorList>
            <consortium name="The Broad Institute Genomics Platform"/>
            <consortium name="The Broad Institute Genome Sequencing Center for Infectious Disease"/>
            <person name="Wu L."/>
            <person name="Ma J."/>
        </authorList>
    </citation>
    <scope>NUCLEOTIDE SEQUENCE [LARGE SCALE GENOMIC DNA]</scope>
    <source>
        <strain evidence="3">JCM 17933</strain>
    </source>
</reference>
<dbReference type="RefSeq" id="WP_345462624.1">
    <property type="nucleotide sequence ID" value="NZ_BAABHF010000017.1"/>
</dbReference>
<dbReference type="SUPFAM" id="SSF54909">
    <property type="entry name" value="Dimeric alpha+beta barrel"/>
    <property type="match status" value="1"/>
</dbReference>
<protein>
    <recommendedName>
        <fullName evidence="1">ABM domain-containing protein</fullName>
    </recommendedName>
</protein>
<keyword evidence="3" id="KW-1185">Reference proteome</keyword>
<gene>
    <name evidence="2" type="ORF">GCM10023191_027430</name>
</gene>
<dbReference type="Gene3D" id="3.30.70.100">
    <property type="match status" value="1"/>
</dbReference>
<dbReference type="InterPro" id="IPR007138">
    <property type="entry name" value="ABM_dom"/>
</dbReference>
<evidence type="ECO:0000259" key="1">
    <source>
        <dbReference type="Pfam" id="PF03992"/>
    </source>
</evidence>
<proteinExistence type="predicted"/>
<dbReference type="EMBL" id="BAABHF010000017">
    <property type="protein sequence ID" value="GAA4492104.1"/>
    <property type="molecule type" value="Genomic_DNA"/>
</dbReference>
<organism evidence="2 3">
    <name type="scientific">Actinoallomurus oryzae</name>
    <dbReference type="NCBI Taxonomy" id="502180"/>
    <lineage>
        <taxon>Bacteria</taxon>
        <taxon>Bacillati</taxon>
        <taxon>Actinomycetota</taxon>
        <taxon>Actinomycetes</taxon>
        <taxon>Streptosporangiales</taxon>
        <taxon>Thermomonosporaceae</taxon>
        <taxon>Actinoallomurus</taxon>
    </lineage>
</organism>
<name>A0ABP8PVZ1_9ACTN</name>
<evidence type="ECO:0000313" key="3">
    <source>
        <dbReference type="Proteomes" id="UP001500503"/>
    </source>
</evidence>